<name>A0A1U9KAR3_9BACL</name>
<dbReference type="PANTHER" id="PTHR36836">
    <property type="entry name" value="COLANIC ACID BIOSYNTHESIS PROTEIN WCAK"/>
    <property type="match status" value="1"/>
</dbReference>
<dbReference type="STRING" id="1471761.B0W44_16600"/>
<gene>
    <name evidence="1" type="ORF">B0W44_16600</name>
</gene>
<sequence>MKRVFIVGAIGFGKMSDECMMHQVMVNVRQDHPGAHVGVLSDQPGQTAKLGVEAVPRHDVKAMWEAVEDSDTVVWLWSEHVTDWRTFGLELLLIRLAKWRNKHLVVYRPAASPQPAGWLAGPARRVCSKSDETYVYGLTDDVHPHPLVAVRPSRRDGLRLLQEEGIYTSQRPVAWCIDHKTVSQRTRDVASLADELVEEGTHLVFLPVDHFADMEAANHVLDHMRRAVPVVRKMYPPQQWIDILADMHAVVTTYDAVQALCSGLHVPCVRLNEEMTVNDIDRLRQGVNE</sequence>
<reference evidence="1 2" key="1">
    <citation type="journal article" date="2015" name="Int. J. Syst. Evol. Microbiol.">
        <title>Novibacillus thermophilus gen. nov., sp. nov., a Gram-staining-negative and moderately thermophilic member of the family Thermoactinomycetaceae.</title>
        <authorList>
            <person name="Yang G."/>
            <person name="Chen J."/>
            <person name="Zhou S."/>
        </authorList>
    </citation>
    <scope>NUCLEOTIDE SEQUENCE [LARGE SCALE GENOMIC DNA]</scope>
    <source>
        <strain evidence="1 2">SG-1</strain>
    </source>
</reference>
<dbReference type="KEGG" id="ntr:B0W44_16600"/>
<proteinExistence type="predicted"/>
<dbReference type="RefSeq" id="WP_077720992.1">
    <property type="nucleotide sequence ID" value="NZ_CP019699.1"/>
</dbReference>
<protein>
    <submittedName>
        <fullName evidence="1">Uncharacterized protein</fullName>
    </submittedName>
</protein>
<dbReference type="AlphaFoldDB" id="A0A1U9KAR3"/>
<dbReference type="EMBL" id="CP019699">
    <property type="protein sequence ID" value="AQS57128.1"/>
    <property type="molecule type" value="Genomic_DNA"/>
</dbReference>
<dbReference type="Proteomes" id="UP000188603">
    <property type="component" value="Chromosome"/>
</dbReference>
<keyword evidence="2" id="KW-1185">Reference proteome</keyword>
<dbReference type="PANTHER" id="PTHR36836:SF1">
    <property type="entry name" value="COLANIC ACID BIOSYNTHESIS PROTEIN WCAK"/>
    <property type="match status" value="1"/>
</dbReference>
<evidence type="ECO:0000313" key="1">
    <source>
        <dbReference type="EMBL" id="AQS57128.1"/>
    </source>
</evidence>
<dbReference type="OrthoDB" id="3199616at2"/>
<accession>A0A1U9KAR3</accession>
<evidence type="ECO:0000313" key="2">
    <source>
        <dbReference type="Proteomes" id="UP000188603"/>
    </source>
</evidence>
<organism evidence="1 2">
    <name type="scientific">Novibacillus thermophilus</name>
    <dbReference type="NCBI Taxonomy" id="1471761"/>
    <lineage>
        <taxon>Bacteria</taxon>
        <taxon>Bacillati</taxon>
        <taxon>Bacillota</taxon>
        <taxon>Bacilli</taxon>
        <taxon>Bacillales</taxon>
        <taxon>Thermoactinomycetaceae</taxon>
        <taxon>Novibacillus</taxon>
    </lineage>
</organism>